<evidence type="ECO:0000313" key="2">
    <source>
        <dbReference type="Proteomes" id="UP000887159"/>
    </source>
</evidence>
<dbReference type="EMBL" id="BMAU01021387">
    <property type="protein sequence ID" value="GFY29108.1"/>
    <property type="molecule type" value="Genomic_DNA"/>
</dbReference>
<protein>
    <submittedName>
        <fullName evidence="1">Uncharacterized protein</fullName>
    </submittedName>
</protein>
<dbReference type="AlphaFoldDB" id="A0A8X6W6B6"/>
<keyword evidence="2" id="KW-1185">Reference proteome</keyword>
<organism evidence="1 2">
    <name type="scientific">Trichonephila clavipes</name>
    <name type="common">Golden silk orbweaver</name>
    <name type="synonym">Nephila clavipes</name>
    <dbReference type="NCBI Taxonomy" id="2585209"/>
    <lineage>
        <taxon>Eukaryota</taxon>
        <taxon>Metazoa</taxon>
        <taxon>Ecdysozoa</taxon>
        <taxon>Arthropoda</taxon>
        <taxon>Chelicerata</taxon>
        <taxon>Arachnida</taxon>
        <taxon>Araneae</taxon>
        <taxon>Araneomorphae</taxon>
        <taxon>Entelegynae</taxon>
        <taxon>Araneoidea</taxon>
        <taxon>Nephilidae</taxon>
        <taxon>Trichonephila</taxon>
    </lineage>
</organism>
<sequence>MSAPMFVKNARIQKAVTLINNLDSSKFPLLLTRILQKIHLKCQVSYTAWIAFGFGYPSNRDPNGVWSQLIQINDALLYIEYS</sequence>
<proteinExistence type="predicted"/>
<gene>
    <name evidence="1" type="ORF">TNCV_4722361</name>
</gene>
<reference evidence="1" key="1">
    <citation type="submission" date="2020-08" db="EMBL/GenBank/DDBJ databases">
        <title>Multicomponent nature underlies the extraordinary mechanical properties of spider dragline silk.</title>
        <authorList>
            <person name="Kono N."/>
            <person name="Nakamura H."/>
            <person name="Mori M."/>
            <person name="Yoshida Y."/>
            <person name="Ohtoshi R."/>
            <person name="Malay A.D."/>
            <person name="Moran D.A.P."/>
            <person name="Tomita M."/>
            <person name="Numata K."/>
            <person name="Arakawa K."/>
        </authorList>
    </citation>
    <scope>NUCLEOTIDE SEQUENCE</scope>
</reference>
<dbReference type="Proteomes" id="UP000887159">
    <property type="component" value="Unassembled WGS sequence"/>
</dbReference>
<name>A0A8X6W6B6_TRICX</name>
<accession>A0A8X6W6B6</accession>
<evidence type="ECO:0000313" key="1">
    <source>
        <dbReference type="EMBL" id="GFY29108.1"/>
    </source>
</evidence>
<comment type="caution">
    <text evidence="1">The sequence shown here is derived from an EMBL/GenBank/DDBJ whole genome shotgun (WGS) entry which is preliminary data.</text>
</comment>